<comment type="similarity">
    <text evidence="1 3">Belongs to the pirin family.</text>
</comment>
<proteinExistence type="inferred from homology"/>
<sequence>MSPSDLGHLIKPFVFLDLFDGDSSLPERMPMHPHSGIATITVITEGNMHFDDADSGTGTIDYGGVEWMRAGGGVWHGKEMSAGTSKRVQGFQLWIALPPELESASVDSQYLESHAIPQVGPARLVIGAYQGVKSPVRAPDGINYLLVTIPAGESWTYVPPKGHESLWLSVSRGTLHLPERVNMGEMVVFEPGSHAITLEAKTEDAVFVMGSAKPHPYDLALGNYSVHTNAKALQAAEAKIEEIGGRLREYLKKNAHSTAVPVFK</sequence>
<feature type="domain" description="Pirin N-terminal" evidence="4">
    <location>
        <begin position="9"/>
        <end position="95"/>
    </location>
</feature>
<dbReference type="InterPro" id="IPR003829">
    <property type="entry name" value="Pirin_N_dom"/>
</dbReference>
<dbReference type="AlphaFoldDB" id="A0A6I3W6L6"/>
<feature type="binding site" evidence="2">
    <location>
        <position position="79"/>
    </location>
    <ligand>
        <name>Fe cation</name>
        <dbReference type="ChEBI" id="CHEBI:24875"/>
    </ligand>
</feature>
<dbReference type="Proteomes" id="UP000438196">
    <property type="component" value="Unassembled WGS sequence"/>
</dbReference>
<dbReference type="SUPFAM" id="SSF51182">
    <property type="entry name" value="RmlC-like cupins"/>
    <property type="match status" value="1"/>
</dbReference>
<evidence type="ECO:0000313" key="6">
    <source>
        <dbReference type="Proteomes" id="UP000438196"/>
    </source>
</evidence>
<evidence type="ECO:0000256" key="1">
    <source>
        <dbReference type="ARBA" id="ARBA00008416"/>
    </source>
</evidence>
<reference evidence="5 6" key="1">
    <citation type="submission" date="2019-11" db="EMBL/GenBank/DDBJ databases">
        <title>Pseudomonas karstica sp. nov. and Pseudomonas spelaei sp. nov. from karst caves.</title>
        <authorList>
            <person name="Zeman M."/>
        </authorList>
    </citation>
    <scope>NUCLEOTIDE SEQUENCE [LARGE SCALE GENOMIC DNA]</scope>
    <source>
        <strain evidence="5 6">CCM 7893</strain>
    </source>
</reference>
<evidence type="ECO:0000313" key="5">
    <source>
        <dbReference type="EMBL" id="MUF05777.1"/>
    </source>
</evidence>
<dbReference type="Pfam" id="PF02678">
    <property type="entry name" value="Pirin"/>
    <property type="match status" value="1"/>
</dbReference>
<keyword evidence="6" id="KW-1185">Reference proteome</keyword>
<accession>A0A6I3W6L6</accession>
<feature type="binding site" evidence="2">
    <location>
        <position position="76"/>
    </location>
    <ligand>
        <name>Fe cation</name>
        <dbReference type="ChEBI" id="CHEBI:24875"/>
    </ligand>
</feature>
<dbReference type="EMBL" id="WNNK01000012">
    <property type="protein sequence ID" value="MUF05777.1"/>
    <property type="molecule type" value="Genomic_DNA"/>
</dbReference>
<evidence type="ECO:0000256" key="3">
    <source>
        <dbReference type="RuleBase" id="RU003457"/>
    </source>
</evidence>
<dbReference type="InterPro" id="IPR014710">
    <property type="entry name" value="RmlC-like_jellyroll"/>
</dbReference>
<dbReference type="PANTHER" id="PTHR13903">
    <property type="entry name" value="PIRIN-RELATED"/>
    <property type="match status" value="1"/>
</dbReference>
<dbReference type="GO" id="GO:0046872">
    <property type="term" value="F:metal ion binding"/>
    <property type="evidence" value="ECO:0007669"/>
    <property type="project" value="UniProtKB-KW"/>
</dbReference>
<gene>
    <name evidence="5" type="ORF">GNF76_15595</name>
</gene>
<evidence type="ECO:0000259" key="4">
    <source>
        <dbReference type="Pfam" id="PF02678"/>
    </source>
</evidence>
<comment type="caution">
    <text evidence="5">The sequence shown here is derived from an EMBL/GenBank/DDBJ whole genome shotgun (WGS) entry which is preliminary data.</text>
</comment>
<feature type="binding site" evidence="2">
    <location>
        <position position="32"/>
    </location>
    <ligand>
        <name>Fe cation</name>
        <dbReference type="ChEBI" id="CHEBI:24875"/>
    </ligand>
</feature>
<dbReference type="OrthoDB" id="321327at2"/>
<dbReference type="CDD" id="cd02247">
    <property type="entry name" value="cupin_pirin_C"/>
    <property type="match status" value="1"/>
</dbReference>
<dbReference type="InterPro" id="IPR012093">
    <property type="entry name" value="Pirin"/>
</dbReference>
<protein>
    <submittedName>
        <fullName evidence="5">Pirin family protein</fullName>
    </submittedName>
</protein>
<keyword evidence="2" id="KW-0479">Metal-binding</keyword>
<evidence type="ECO:0000256" key="2">
    <source>
        <dbReference type="PIRSR" id="PIRSR006232-1"/>
    </source>
</evidence>
<dbReference type="PANTHER" id="PTHR13903:SF8">
    <property type="entry name" value="PIRIN"/>
    <property type="match status" value="1"/>
</dbReference>
<dbReference type="PIRSF" id="PIRSF006232">
    <property type="entry name" value="Pirin"/>
    <property type="match status" value="1"/>
</dbReference>
<keyword evidence="2" id="KW-0408">Iron</keyword>
<comment type="cofactor">
    <cofactor evidence="2">
        <name>Fe cation</name>
        <dbReference type="ChEBI" id="CHEBI:24875"/>
    </cofactor>
    <text evidence="2">Binds 1 Fe cation per subunit.</text>
</comment>
<dbReference type="Gene3D" id="2.60.120.10">
    <property type="entry name" value="Jelly Rolls"/>
    <property type="match status" value="1"/>
</dbReference>
<organism evidence="5 6">
    <name type="scientific">Pseudomonas spelaei</name>
    <dbReference type="NCBI Taxonomy" id="1055469"/>
    <lineage>
        <taxon>Bacteria</taxon>
        <taxon>Pseudomonadati</taxon>
        <taxon>Pseudomonadota</taxon>
        <taxon>Gammaproteobacteria</taxon>
        <taxon>Pseudomonadales</taxon>
        <taxon>Pseudomonadaceae</taxon>
        <taxon>Pseudomonas</taxon>
    </lineage>
</organism>
<name>A0A6I3W6L6_9PSED</name>
<dbReference type="InterPro" id="IPR011051">
    <property type="entry name" value="RmlC_Cupin_sf"/>
</dbReference>
<feature type="binding site" evidence="2">
    <location>
        <position position="34"/>
    </location>
    <ligand>
        <name>Fe cation</name>
        <dbReference type="ChEBI" id="CHEBI:24875"/>
    </ligand>
</feature>